<keyword evidence="2" id="KW-1185">Reference proteome</keyword>
<feature type="non-terminal residue" evidence="1">
    <location>
        <position position="1"/>
    </location>
</feature>
<reference evidence="1" key="1">
    <citation type="submission" date="2024-09" db="EMBL/GenBank/DDBJ databases">
        <title>Black Yeasts Isolated from many extreme environments.</title>
        <authorList>
            <person name="Coleine C."/>
            <person name="Stajich J.E."/>
            <person name="Selbmann L."/>
        </authorList>
    </citation>
    <scope>NUCLEOTIDE SEQUENCE</scope>
    <source>
        <strain evidence="1">CCFEE 5737</strain>
    </source>
</reference>
<name>A0ACC3DYM6_9PEZI</name>
<proteinExistence type="predicted"/>
<protein>
    <submittedName>
        <fullName evidence="1">Uncharacterized protein</fullName>
    </submittedName>
</protein>
<gene>
    <name evidence="1" type="ORF">LTS18_004449</name>
</gene>
<dbReference type="Proteomes" id="UP001186974">
    <property type="component" value="Unassembled WGS sequence"/>
</dbReference>
<organism evidence="1 2">
    <name type="scientific">Coniosporium uncinatum</name>
    <dbReference type="NCBI Taxonomy" id="93489"/>
    <lineage>
        <taxon>Eukaryota</taxon>
        <taxon>Fungi</taxon>
        <taxon>Dikarya</taxon>
        <taxon>Ascomycota</taxon>
        <taxon>Pezizomycotina</taxon>
        <taxon>Dothideomycetes</taxon>
        <taxon>Dothideomycetes incertae sedis</taxon>
        <taxon>Coniosporium</taxon>
    </lineage>
</organism>
<accession>A0ACC3DYM6</accession>
<comment type="caution">
    <text evidence="1">The sequence shown here is derived from an EMBL/GenBank/DDBJ whole genome shotgun (WGS) entry which is preliminary data.</text>
</comment>
<sequence>TPEADAQEAEADIPESGKGKRGRKRRSPPEAGAPEPKAKVARMCEAPVEEDEIAPQPWRAPVARMY</sequence>
<evidence type="ECO:0000313" key="1">
    <source>
        <dbReference type="EMBL" id="KAK3081644.1"/>
    </source>
</evidence>
<dbReference type="EMBL" id="JAWDJW010000104">
    <property type="protein sequence ID" value="KAK3081644.1"/>
    <property type="molecule type" value="Genomic_DNA"/>
</dbReference>
<evidence type="ECO:0000313" key="2">
    <source>
        <dbReference type="Proteomes" id="UP001186974"/>
    </source>
</evidence>